<evidence type="ECO:0000313" key="3">
    <source>
        <dbReference type="Proteomes" id="UP000192374"/>
    </source>
</evidence>
<reference evidence="2 3" key="1">
    <citation type="submission" date="2017-02" db="EMBL/GenBank/DDBJ databases">
        <title>The new phylogeny of genus Mycobacterium.</title>
        <authorList>
            <person name="Tortoli E."/>
            <person name="Trovato A."/>
            <person name="Cirillo D.M."/>
        </authorList>
    </citation>
    <scope>NUCLEOTIDE SEQUENCE [LARGE SCALE GENOMIC DNA]</scope>
    <source>
        <strain evidence="2 3">DSM 45145</strain>
    </source>
</reference>
<dbReference type="Proteomes" id="UP000192374">
    <property type="component" value="Unassembled WGS sequence"/>
</dbReference>
<name>A0A7I7PHF4_9MYCO</name>
<dbReference type="EMBL" id="AP022583">
    <property type="protein sequence ID" value="BBY07979.1"/>
    <property type="molecule type" value="Genomic_DNA"/>
</dbReference>
<reference evidence="1 4" key="2">
    <citation type="journal article" date="2019" name="Emerg. Microbes Infect.">
        <title>Comprehensive subspecies identification of 175 nontuberculous mycobacteria species based on 7547 genomic profiles.</title>
        <authorList>
            <person name="Matsumoto Y."/>
            <person name="Kinjo T."/>
            <person name="Motooka D."/>
            <person name="Nabeya D."/>
            <person name="Jung N."/>
            <person name="Uechi K."/>
            <person name="Horii T."/>
            <person name="Iida T."/>
            <person name="Fujita J."/>
            <person name="Nakamura S."/>
        </authorList>
    </citation>
    <scope>NUCLEOTIDE SEQUENCE [LARGE SCALE GENOMIC DNA]</scope>
    <source>
        <strain evidence="1 4">JCM 16367</strain>
    </source>
</reference>
<dbReference type="RefSeq" id="WP_083089673.1">
    <property type="nucleotide sequence ID" value="NZ_AP022583.1"/>
</dbReference>
<dbReference type="EMBL" id="MVIC01000054">
    <property type="protein sequence ID" value="ORB11321.1"/>
    <property type="molecule type" value="Genomic_DNA"/>
</dbReference>
<proteinExistence type="predicted"/>
<dbReference type="Proteomes" id="UP000466894">
    <property type="component" value="Chromosome"/>
</dbReference>
<sequence>MACVVHYLCLRVPVAARRLHRAAPTWISKASDDGNYVESPCALSETNRHIAAGANFNTLFAAALASAMRRSTLAWQLALQGAGRCARRVM</sequence>
<evidence type="ECO:0000313" key="4">
    <source>
        <dbReference type="Proteomes" id="UP000466894"/>
    </source>
</evidence>
<evidence type="ECO:0000313" key="2">
    <source>
        <dbReference type="EMBL" id="ORB11321.1"/>
    </source>
</evidence>
<evidence type="ECO:0008006" key="5">
    <source>
        <dbReference type="Google" id="ProtNLM"/>
    </source>
</evidence>
<reference evidence="1" key="3">
    <citation type="submission" date="2020-02" db="EMBL/GenBank/DDBJ databases">
        <authorList>
            <person name="Matsumoto Y."/>
            <person name="Motooka D."/>
            <person name="Nakamura S."/>
        </authorList>
    </citation>
    <scope>NUCLEOTIDE SEQUENCE</scope>
    <source>
        <strain evidence="1">JCM 16367</strain>
    </source>
</reference>
<dbReference type="KEGG" id="mnv:MNVI_32970"/>
<evidence type="ECO:0000313" key="1">
    <source>
        <dbReference type="EMBL" id="BBY07979.1"/>
    </source>
</evidence>
<keyword evidence="3" id="KW-1185">Reference proteome</keyword>
<gene>
    <name evidence="2" type="ORF">BST37_19965</name>
    <name evidence="1" type="ORF">MNVI_32970</name>
</gene>
<organism evidence="1 4">
    <name type="scientific">Mycobacterium noviomagense</name>
    <dbReference type="NCBI Taxonomy" id="459858"/>
    <lineage>
        <taxon>Bacteria</taxon>
        <taxon>Bacillati</taxon>
        <taxon>Actinomycetota</taxon>
        <taxon>Actinomycetes</taxon>
        <taxon>Mycobacteriales</taxon>
        <taxon>Mycobacteriaceae</taxon>
        <taxon>Mycobacterium</taxon>
    </lineage>
</organism>
<accession>A0A7I7PHF4</accession>
<dbReference type="AlphaFoldDB" id="A0A7I7PHF4"/>
<protein>
    <recommendedName>
        <fullName evidence="5">Secreted protein</fullName>
    </recommendedName>
</protein>